<dbReference type="Proteomes" id="UP000383932">
    <property type="component" value="Unassembled WGS sequence"/>
</dbReference>
<reference evidence="2 3" key="1">
    <citation type="journal article" date="2019" name="Fungal Biol. Biotechnol.">
        <title>Draft genome sequence of fastidious pathogen Ceratobasidium theobromae, which causes vascular-streak dieback in Theobroma cacao.</title>
        <authorList>
            <person name="Ali S.S."/>
            <person name="Asman A."/>
            <person name="Shao J."/>
            <person name="Firmansyah A.P."/>
            <person name="Susilo A.W."/>
            <person name="Rosmana A."/>
            <person name="McMahon P."/>
            <person name="Junaid M."/>
            <person name="Guest D."/>
            <person name="Kheng T.Y."/>
            <person name="Meinhardt L.W."/>
            <person name="Bailey B.A."/>
        </authorList>
    </citation>
    <scope>NUCLEOTIDE SEQUENCE [LARGE SCALE GENOMIC DNA]</scope>
    <source>
        <strain evidence="2 3">CT2</strain>
    </source>
</reference>
<feature type="compositionally biased region" description="Basic and acidic residues" evidence="1">
    <location>
        <begin position="150"/>
        <end position="166"/>
    </location>
</feature>
<name>A0A5N5QD79_9AGAM</name>
<comment type="caution">
    <text evidence="2">The sequence shown here is derived from an EMBL/GenBank/DDBJ whole genome shotgun (WGS) entry which is preliminary data.</text>
</comment>
<evidence type="ECO:0000256" key="1">
    <source>
        <dbReference type="SAM" id="MobiDB-lite"/>
    </source>
</evidence>
<dbReference type="AlphaFoldDB" id="A0A5N5QD79"/>
<evidence type="ECO:0000313" key="2">
    <source>
        <dbReference type="EMBL" id="KAB5589730.1"/>
    </source>
</evidence>
<evidence type="ECO:0000313" key="3">
    <source>
        <dbReference type="Proteomes" id="UP000383932"/>
    </source>
</evidence>
<evidence type="ECO:0008006" key="4">
    <source>
        <dbReference type="Google" id="ProtNLM"/>
    </source>
</evidence>
<sequence>MASRTSPPNKPARNIRFTISEIELKPSTYKRKIKGELWVDGKLVEILPSIESGKNLRWDVPLIVDAKSDSSVSLMIYEKYNLKHDHRYRSEALPIPHKAKPWDKTIDVQVRIPRPEKSTFLATVKFINHAYNKPTSGTSYNCDDVFRSDADRGRSSSRPVRAEKTKNSSATLTVRRSGALNNNNAIQDLIDSTLVLGTNGGARAHIIVLQPIVLVNSSASESGLRTRRPLTQPPWLSYPGPA</sequence>
<protein>
    <recommendedName>
        <fullName evidence="4">C2 NT-type domain-containing protein</fullName>
    </recommendedName>
</protein>
<accession>A0A5N5QD79</accession>
<proteinExistence type="predicted"/>
<organism evidence="2 3">
    <name type="scientific">Ceratobasidium theobromae</name>
    <dbReference type="NCBI Taxonomy" id="1582974"/>
    <lineage>
        <taxon>Eukaryota</taxon>
        <taxon>Fungi</taxon>
        <taxon>Dikarya</taxon>
        <taxon>Basidiomycota</taxon>
        <taxon>Agaricomycotina</taxon>
        <taxon>Agaricomycetes</taxon>
        <taxon>Cantharellales</taxon>
        <taxon>Ceratobasidiaceae</taxon>
        <taxon>Ceratobasidium</taxon>
    </lineage>
</organism>
<keyword evidence="3" id="KW-1185">Reference proteome</keyword>
<gene>
    <name evidence="2" type="ORF">CTheo_6825</name>
</gene>
<dbReference type="EMBL" id="SSOP01000235">
    <property type="protein sequence ID" value="KAB5589730.1"/>
    <property type="molecule type" value="Genomic_DNA"/>
</dbReference>
<feature type="region of interest" description="Disordered" evidence="1">
    <location>
        <begin position="150"/>
        <end position="171"/>
    </location>
</feature>
<feature type="region of interest" description="Disordered" evidence="1">
    <location>
        <begin position="220"/>
        <end position="242"/>
    </location>
</feature>